<reference evidence="2 3" key="1">
    <citation type="submission" date="2017-07" db="EMBL/GenBank/DDBJ databases">
        <title>Annotated genome sequence of Bacterioplanes sanyensis isolated from Red Sea.</title>
        <authorList>
            <person name="Rehman Z.U."/>
        </authorList>
    </citation>
    <scope>NUCLEOTIDE SEQUENCE [LARGE SCALE GENOMIC DNA]</scope>
    <source>
        <strain evidence="2 3">NV9</strain>
    </source>
</reference>
<feature type="region of interest" description="Disordered" evidence="1">
    <location>
        <begin position="1"/>
        <end position="58"/>
    </location>
</feature>
<feature type="compositionally biased region" description="Basic and acidic residues" evidence="1">
    <location>
        <begin position="41"/>
        <end position="58"/>
    </location>
</feature>
<proteinExistence type="predicted"/>
<evidence type="ECO:0000256" key="1">
    <source>
        <dbReference type="SAM" id="MobiDB-lite"/>
    </source>
</evidence>
<gene>
    <name evidence="2" type="ORF">CHH28_00415</name>
</gene>
<evidence type="ECO:0000313" key="2">
    <source>
        <dbReference type="EMBL" id="ASP37239.1"/>
    </source>
</evidence>
<sequence>MDASSVSYNPLVPARSNNGVAPAAKPANSSSELQRPVEYIAKTDPEQLPPRRERGRNAVEDTFLQVEQSDQPATLGQLVNVRA</sequence>
<dbReference type="KEGG" id="bsan:CHH28_00415"/>
<dbReference type="RefSeq" id="WP_094058457.1">
    <property type="nucleotide sequence ID" value="NZ_CP022530.1"/>
</dbReference>
<dbReference type="Proteomes" id="UP000202440">
    <property type="component" value="Chromosome"/>
</dbReference>
<keyword evidence="3" id="KW-1185">Reference proteome</keyword>
<accession>A0A222FER7</accession>
<organism evidence="2 3">
    <name type="scientific">Bacterioplanes sanyensis</name>
    <dbReference type="NCBI Taxonomy" id="1249553"/>
    <lineage>
        <taxon>Bacteria</taxon>
        <taxon>Pseudomonadati</taxon>
        <taxon>Pseudomonadota</taxon>
        <taxon>Gammaproteobacteria</taxon>
        <taxon>Oceanospirillales</taxon>
        <taxon>Oceanospirillaceae</taxon>
        <taxon>Bacterioplanes</taxon>
    </lineage>
</organism>
<name>A0A222FER7_9GAMM</name>
<protein>
    <submittedName>
        <fullName evidence="2">Uncharacterized protein</fullName>
    </submittedName>
</protein>
<evidence type="ECO:0000313" key="3">
    <source>
        <dbReference type="Proteomes" id="UP000202440"/>
    </source>
</evidence>
<dbReference type="EMBL" id="CP022530">
    <property type="protein sequence ID" value="ASP37239.1"/>
    <property type="molecule type" value="Genomic_DNA"/>
</dbReference>
<dbReference type="AlphaFoldDB" id="A0A222FER7"/>